<evidence type="ECO:0000256" key="2">
    <source>
        <dbReference type="SAM" id="Phobius"/>
    </source>
</evidence>
<organism evidence="3">
    <name type="scientific">marine metagenome</name>
    <dbReference type="NCBI Taxonomy" id="408172"/>
    <lineage>
        <taxon>unclassified sequences</taxon>
        <taxon>metagenomes</taxon>
        <taxon>ecological metagenomes</taxon>
    </lineage>
</organism>
<protein>
    <recommendedName>
        <fullName evidence="4">DUF4190 domain-containing protein</fullName>
    </recommendedName>
</protein>
<evidence type="ECO:0008006" key="4">
    <source>
        <dbReference type="Google" id="ProtNLM"/>
    </source>
</evidence>
<dbReference type="EMBL" id="UINC01115929">
    <property type="protein sequence ID" value="SVC87310.1"/>
    <property type="molecule type" value="Genomic_DNA"/>
</dbReference>
<name>A0A382QR19_9ZZZZ</name>
<dbReference type="AlphaFoldDB" id="A0A382QR19"/>
<keyword evidence="2" id="KW-0472">Membrane</keyword>
<feature type="transmembrane region" description="Helical" evidence="2">
    <location>
        <begin position="41"/>
        <end position="72"/>
    </location>
</feature>
<evidence type="ECO:0000313" key="3">
    <source>
        <dbReference type="EMBL" id="SVC87310.1"/>
    </source>
</evidence>
<feature type="region of interest" description="Disordered" evidence="1">
    <location>
        <begin position="1"/>
        <end position="34"/>
    </location>
</feature>
<feature type="non-terminal residue" evidence="3">
    <location>
        <position position="83"/>
    </location>
</feature>
<evidence type="ECO:0000256" key="1">
    <source>
        <dbReference type="SAM" id="MobiDB-lite"/>
    </source>
</evidence>
<accession>A0A382QR19</accession>
<gene>
    <name evidence="3" type="ORF">METZ01_LOCUS340164</name>
</gene>
<sequence>MAMHEIRKPLKKKSTEPSATKQPDNGTPTDQPAVAPAQPQISVMAIVALVLSVFGILLVPAILGLILAAVALRQIDRSGWASS</sequence>
<proteinExistence type="predicted"/>
<keyword evidence="2" id="KW-1133">Transmembrane helix</keyword>
<feature type="compositionally biased region" description="Polar residues" evidence="1">
    <location>
        <begin position="16"/>
        <end position="30"/>
    </location>
</feature>
<reference evidence="3" key="1">
    <citation type="submission" date="2018-05" db="EMBL/GenBank/DDBJ databases">
        <authorList>
            <person name="Lanie J.A."/>
            <person name="Ng W.-L."/>
            <person name="Kazmierczak K.M."/>
            <person name="Andrzejewski T.M."/>
            <person name="Davidsen T.M."/>
            <person name="Wayne K.J."/>
            <person name="Tettelin H."/>
            <person name="Glass J.I."/>
            <person name="Rusch D."/>
            <person name="Podicherti R."/>
            <person name="Tsui H.-C.T."/>
            <person name="Winkler M.E."/>
        </authorList>
    </citation>
    <scope>NUCLEOTIDE SEQUENCE</scope>
</reference>
<keyword evidence="2" id="KW-0812">Transmembrane</keyword>